<reference evidence="4" key="1">
    <citation type="journal article" date="2020" name="mSystems">
        <title>Genome- and Community-Level Interaction Insights into Carbon Utilization and Element Cycling Functions of Hydrothermarchaeota in Hydrothermal Sediment.</title>
        <authorList>
            <person name="Zhou Z."/>
            <person name="Liu Y."/>
            <person name="Xu W."/>
            <person name="Pan J."/>
            <person name="Luo Z.H."/>
            <person name="Li M."/>
        </authorList>
    </citation>
    <scope>NUCLEOTIDE SEQUENCE [LARGE SCALE GENOMIC DNA]</scope>
    <source>
        <strain evidence="4">SpSt-769</strain>
    </source>
</reference>
<dbReference type="InterPro" id="IPR049383">
    <property type="entry name" value="UbiD-like_N"/>
</dbReference>
<dbReference type="InterPro" id="IPR049381">
    <property type="entry name" value="UbiD-like_C"/>
</dbReference>
<dbReference type="Pfam" id="PF20695">
    <property type="entry name" value="UbiD_N"/>
    <property type="match status" value="1"/>
</dbReference>
<dbReference type="InterPro" id="IPR048304">
    <property type="entry name" value="UbiD_Rift_dom"/>
</dbReference>
<dbReference type="SUPFAM" id="SSF50475">
    <property type="entry name" value="FMN-binding split barrel"/>
    <property type="match status" value="1"/>
</dbReference>
<dbReference type="InterPro" id="IPR014096">
    <property type="entry name" value="Phenyl_P_COase_b"/>
</dbReference>
<feature type="domain" description="3-octaprenyl-4-hydroxybenzoate carboxy-lyase-like C-terminal" evidence="3">
    <location>
        <begin position="309"/>
        <end position="438"/>
    </location>
</feature>
<accession>A0A7C4AT26</accession>
<name>A0A7C4AT26_9BACT</name>
<comment type="caution">
    <text evidence="4">The sequence shown here is derived from an EMBL/GenBank/DDBJ whole genome shotgun (WGS) entry which is preliminary data.</text>
</comment>
<dbReference type="InterPro" id="IPR002830">
    <property type="entry name" value="UbiD"/>
</dbReference>
<protein>
    <submittedName>
        <fullName evidence="4">Phenylphosphate carboxylase subunit beta</fullName>
    </submittedName>
</protein>
<feature type="domain" description="3-octaprenyl-4-hydroxybenzoate carboxy-lyase-like Rift-related" evidence="1">
    <location>
        <begin position="102"/>
        <end position="304"/>
    </location>
</feature>
<organism evidence="4">
    <name type="scientific">Desulfomonile tiedjei</name>
    <dbReference type="NCBI Taxonomy" id="2358"/>
    <lineage>
        <taxon>Bacteria</taxon>
        <taxon>Pseudomonadati</taxon>
        <taxon>Thermodesulfobacteriota</taxon>
        <taxon>Desulfomonilia</taxon>
        <taxon>Desulfomonilales</taxon>
        <taxon>Desulfomonilaceae</taxon>
        <taxon>Desulfomonile</taxon>
    </lineage>
</organism>
<dbReference type="Pfam" id="PF01977">
    <property type="entry name" value="UbiD"/>
    <property type="match status" value="1"/>
</dbReference>
<dbReference type="GO" id="GO:0046281">
    <property type="term" value="P:cinnamic acid catabolic process"/>
    <property type="evidence" value="ECO:0007669"/>
    <property type="project" value="TreeGrafter"/>
</dbReference>
<dbReference type="GO" id="GO:0005737">
    <property type="term" value="C:cytoplasm"/>
    <property type="evidence" value="ECO:0007669"/>
    <property type="project" value="TreeGrafter"/>
</dbReference>
<dbReference type="AlphaFoldDB" id="A0A7C4AT26"/>
<feature type="domain" description="3-octaprenyl-4-hydroxybenzoate carboxy-lyase-like N-terminal" evidence="2">
    <location>
        <begin position="8"/>
        <end position="81"/>
    </location>
</feature>
<evidence type="ECO:0000259" key="2">
    <source>
        <dbReference type="Pfam" id="PF20695"/>
    </source>
</evidence>
<dbReference type="SUPFAM" id="SSF143968">
    <property type="entry name" value="UbiD C-terminal domain-like"/>
    <property type="match status" value="1"/>
</dbReference>
<dbReference type="GO" id="GO:0016831">
    <property type="term" value="F:carboxy-lyase activity"/>
    <property type="evidence" value="ECO:0007669"/>
    <property type="project" value="InterPro"/>
</dbReference>
<proteinExistence type="predicted"/>
<dbReference type="Pfam" id="PF20696">
    <property type="entry name" value="UbiD_C"/>
    <property type="match status" value="1"/>
</dbReference>
<dbReference type="GO" id="GO:0033494">
    <property type="term" value="P:ferulate metabolic process"/>
    <property type="evidence" value="ECO:0007669"/>
    <property type="project" value="TreeGrafter"/>
</dbReference>
<dbReference type="PANTHER" id="PTHR30108">
    <property type="entry name" value="3-OCTAPRENYL-4-HYDROXYBENZOATE CARBOXY-LYASE-RELATED"/>
    <property type="match status" value="1"/>
</dbReference>
<evidence type="ECO:0000313" key="4">
    <source>
        <dbReference type="EMBL" id="HGH61948.1"/>
    </source>
</evidence>
<sequence length="479" mass="54240">MKELRDFINKCEQEGELHRIKAEVDWNLELSHIAKINEERKGPALLFENVKGYDIPVLTSAFTTPRRLAIGLGMPLNYSMCDMAREWMKLTTKQLMKPVVVDSGPVCEMVLEGDDVDILSLPVPFFYPRDGGRFVGTAVYLVTQDKETGWTNLGTYRMQVHDRNHCGIQIIKGKHADFHFNQHKKDGTLMPAAAVIGADAVHFLVSSTLVSAQVDEYDIISTLRGEPCEVFKSDLTGLLLPANAEIILEGYVDPKDLREEGPFGEYTGYYSGAKGEEWPKQVLHIQRILRRKNPIFWATTVGKPITDTHMIQSLNRTATLWTDLENMRVPGIKSVYIPAESTGRFWAIVSVEQKYPGHSNHVGNAVIATTTGHYGLKGVIVVDHDIPADDWDRVMWALSVRYDPKRDTQIIDRGRSTPLDPALPINARQIVSRVILDACTPYEWERKPIEIFLDEDVKKKVLSRWKEYGFDDWAASICK</sequence>
<dbReference type="PANTHER" id="PTHR30108:SF17">
    <property type="entry name" value="FERULIC ACID DECARBOXYLASE 1"/>
    <property type="match status" value="1"/>
</dbReference>
<dbReference type="Gene3D" id="3.40.1670.10">
    <property type="entry name" value="UbiD C-terminal domain-like"/>
    <property type="match status" value="1"/>
</dbReference>
<dbReference type="NCBIfam" id="TIGR02724">
    <property type="entry name" value="phenyl_P_beta"/>
    <property type="match status" value="1"/>
</dbReference>
<dbReference type="NCBIfam" id="TIGR00148">
    <property type="entry name" value="UbiD family decarboxylase"/>
    <property type="match status" value="1"/>
</dbReference>
<gene>
    <name evidence="4" type="primary">ppcB</name>
    <name evidence="4" type="ORF">ENV54_11710</name>
</gene>
<evidence type="ECO:0000259" key="1">
    <source>
        <dbReference type="Pfam" id="PF01977"/>
    </source>
</evidence>
<dbReference type="EMBL" id="DTGT01000383">
    <property type="protein sequence ID" value="HGH61948.1"/>
    <property type="molecule type" value="Genomic_DNA"/>
</dbReference>
<evidence type="ECO:0000259" key="3">
    <source>
        <dbReference type="Pfam" id="PF20696"/>
    </source>
</evidence>